<evidence type="ECO:0000313" key="3">
    <source>
        <dbReference type="Proteomes" id="UP001371305"/>
    </source>
</evidence>
<evidence type="ECO:0000313" key="2">
    <source>
        <dbReference type="EMBL" id="MEK7953338.1"/>
    </source>
</evidence>
<keyword evidence="1" id="KW-0812">Transmembrane</keyword>
<feature type="transmembrane region" description="Helical" evidence="1">
    <location>
        <begin position="87"/>
        <end position="111"/>
    </location>
</feature>
<reference evidence="2 3" key="1">
    <citation type="submission" date="2024-04" db="EMBL/GenBank/DDBJ databases">
        <title>Luteolibacter sp. isolated from soil.</title>
        <authorList>
            <person name="An J."/>
        </authorList>
    </citation>
    <scope>NUCLEOTIDE SEQUENCE [LARGE SCALE GENOMIC DNA]</scope>
    <source>
        <strain evidence="2 3">Y139</strain>
    </source>
</reference>
<keyword evidence="1" id="KW-1133">Transmembrane helix</keyword>
<feature type="transmembrane region" description="Helical" evidence="1">
    <location>
        <begin position="45"/>
        <end position="66"/>
    </location>
</feature>
<accession>A0ABU9AZY4</accession>
<evidence type="ECO:0000256" key="1">
    <source>
        <dbReference type="SAM" id="Phobius"/>
    </source>
</evidence>
<feature type="transmembrane region" description="Helical" evidence="1">
    <location>
        <begin position="117"/>
        <end position="136"/>
    </location>
</feature>
<protein>
    <recommendedName>
        <fullName evidence="4">Transmembrane protein</fullName>
    </recommendedName>
</protein>
<comment type="caution">
    <text evidence="2">The sequence shown here is derived from an EMBL/GenBank/DDBJ whole genome shotgun (WGS) entry which is preliminary data.</text>
</comment>
<organism evidence="2 3">
    <name type="scientific">Luteolibacter soli</name>
    <dbReference type="NCBI Taxonomy" id="3135280"/>
    <lineage>
        <taxon>Bacteria</taxon>
        <taxon>Pseudomonadati</taxon>
        <taxon>Verrucomicrobiota</taxon>
        <taxon>Verrucomicrobiia</taxon>
        <taxon>Verrucomicrobiales</taxon>
        <taxon>Verrucomicrobiaceae</taxon>
        <taxon>Luteolibacter</taxon>
    </lineage>
</organism>
<name>A0ABU9AZY4_9BACT</name>
<evidence type="ECO:0008006" key="4">
    <source>
        <dbReference type="Google" id="ProtNLM"/>
    </source>
</evidence>
<dbReference type="Proteomes" id="UP001371305">
    <property type="component" value="Unassembled WGS sequence"/>
</dbReference>
<proteinExistence type="predicted"/>
<feature type="transmembrane region" description="Helical" evidence="1">
    <location>
        <begin position="12"/>
        <end position="33"/>
    </location>
</feature>
<keyword evidence="3" id="KW-1185">Reference proteome</keyword>
<sequence length="168" mass="18384">MRYREIDPLTRVAGILWAALSLVASGIGVWTIWNGAHDNARQLWIGLVFVVMGMLSAAFGLALAFEREPKRKWLSPLKTGVVPNAKTILFFLTFLAGGLALLGGMLVPQVLHGSPAAIVLAICFLAAGTSGLWVIVKKRRKQRARSLKAAGNVAKARERRRLTKRKRS</sequence>
<dbReference type="RefSeq" id="WP_341407104.1">
    <property type="nucleotide sequence ID" value="NZ_JBBUKT010000011.1"/>
</dbReference>
<gene>
    <name evidence="2" type="ORF">WKV53_22680</name>
</gene>
<keyword evidence="1" id="KW-0472">Membrane</keyword>
<dbReference type="EMBL" id="JBBUKT010000011">
    <property type="protein sequence ID" value="MEK7953338.1"/>
    <property type="molecule type" value="Genomic_DNA"/>
</dbReference>